<evidence type="ECO:0000256" key="1">
    <source>
        <dbReference type="SAM" id="MobiDB-lite"/>
    </source>
</evidence>
<reference evidence="2" key="1">
    <citation type="submission" date="2015-06" db="UniProtKB">
        <authorList>
            <consortium name="EnsemblPlants"/>
        </authorList>
    </citation>
    <scope>IDENTIFICATION</scope>
</reference>
<accession>R7WBB1</accession>
<dbReference type="AlphaFoldDB" id="R7WBB1"/>
<evidence type="ECO:0000313" key="2">
    <source>
        <dbReference type="EnsemblPlants" id="EMT19646"/>
    </source>
</evidence>
<organism evidence="2">
    <name type="scientific">Aegilops tauschii</name>
    <name type="common">Tausch's goatgrass</name>
    <name type="synonym">Aegilops squarrosa</name>
    <dbReference type="NCBI Taxonomy" id="37682"/>
    <lineage>
        <taxon>Eukaryota</taxon>
        <taxon>Viridiplantae</taxon>
        <taxon>Streptophyta</taxon>
        <taxon>Embryophyta</taxon>
        <taxon>Tracheophyta</taxon>
        <taxon>Spermatophyta</taxon>
        <taxon>Magnoliopsida</taxon>
        <taxon>Liliopsida</taxon>
        <taxon>Poales</taxon>
        <taxon>Poaceae</taxon>
        <taxon>BOP clade</taxon>
        <taxon>Pooideae</taxon>
        <taxon>Triticodae</taxon>
        <taxon>Triticeae</taxon>
        <taxon>Triticinae</taxon>
        <taxon>Aegilops</taxon>
    </lineage>
</organism>
<dbReference type="EnsemblPlants" id="EMT19646">
    <property type="protein sequence ID" value="EMT19646"/>
    <property type="gene ID" value="F775_43669"/>
</dbReference>
<feature type="compositionally biased region" description="Low complexity" evidence="1">
    <location>
        <begin position="21"/>
        <end position="45"/>
    </location>
</feature>
<sequence>MAVVRWNPACHHVPLDSSTNSAPASPAVFPAPSRRRVAASSATAAEGEDTAGPELHTTNGAPPFVGRQKLSALLLNDEATDLRSYSDDIDEADLSNWYGGLCCPAKNLAIGMLSSCGGMARWPCTHCPHWHELWWPP</sequence>
<name>R7WBB1_AEGTA</name>
<feature type="region of interest" description="Disordered" evidence="1">
    <location>
        <begin position="15"/>
        <end position="62"/>
    </location>
</feature>
<protein>
    <submittedName>
        <fullName evidence="2">Uncharacterized protein</fullName>
    </submittedName>
</protein>
<proteinExistence type="predicted"/>